<protein>
    <recommendedName>
        <fullName evidence="2">Trigger factor C-terminal domain-containing protein</fullName>
    </recommendedName>
</protein>
<name>X1IBV4_9ZZZZ</name>
<dbReference type="InterPro" id="IPR027304">
    <property type="entry name" value="Trigger_fact/SurA_dom_sf"/>
</dbReference>
<organism evidence="1">
    <name type="scientific">marine sediment metagenome</name>
    <dbReference type="NCBI Taxonomy" id="412755"/>
    <lineage>
        <taxon>unclassified sequences</taxon>
        <taxon>metagenomes</taxon>
        <taxon>ecological metagenomes</taxon>
    </lineage>
</organism>
<dbReference type="GO" id="GO:0006457">
    <property type="term" value="P:protein folding"/>
    <property type="evidence" value="ECO:0007669"/>
    <property type="project" value="InterPro"/>
</dbReference>
<dbReference type="GO" id="GO:0015031">
    <property type="term" value="P:protein transport"/>
    <property type="evidence" value="ECO:0007669"/>
    <property type="project" value="InterPro"/>
</dbReference>
<gene>
    <name evidence="1" type="ORF">S03H2_42985</name>
</gene>
<dbReference type="SUPFAM" id="SSF109998">
    <property type="entry name" value="Triger factor/SurA peptide-binding domain-like"/>
    <property type="match status" value="1"/>
</dbReference>
<comment type="caution">
    <text evidence="1">The sequence shown here is derived from an EMBL/GenBank/DDBJ whole genome shotgun (WGS) entry which is preliminary data.</text>
</comment>
<evidence type="ECO:0008006" key="2">
    <source>
        <dbReference type="Google" id="ProtNLM"/>
    </source>
</evidence>
<proteinExistence type="predicted"/>
<feature type="non-terminal residue" evidence="1">
    <location>
        <position position="271"/>
    </location>
</feature>
<feature type="non-terminal residue" evidence="1">
    <location>
        <position position="1"/>
    </location>
</feature>
<dbReference type="Gene3D" id="1.10.3120.10">
    <property type="entry name" value="Trigger factor, C-terminal domain"/>
    <property type="match status" value="1"/>
</dbReference>
<reference evidence="1" key="1">
    <citation type="journal article" date="2014" name="Front. Microbiol.">
        <title>High frequency of phylogenetically diverse reductive dehalogenase-homologous genes in deep subseafloor sedimentary metagenomes.</title>
        <authorList>
            <person name="Kawai M."/>
            <person name="Futagami T."/>
            <person name="Toyoda A."/>
            <person name="Takaki Y."/>
            <person name="Nishi S."/>
            <person name="Hori S."/>
            <person name="Arai W."/>
            <person name="Tsubouchi T."/>
            <person name="Morono Y."/>
            <person name="Uchiyama I."/>
            <person name="Ito T."/>
            <person name="Fujiyama A."/>
            <person name="Inagaki F."/>
            <person name="Takami H."/>
        </authorList>
    </citation>
    <scope>NUCLEOTIDE SEQUENCE</scope>
    <source>
        <strain evidence="1">Expedition CK06-06</strain>
    </source>
</reference>
<sequence length="271" mass="31946">DMNLSKKDKIPFYEIKIDQKLRDTYIENYTRRYGTLTPVEMAGEKEMLKGSIRQIDAEGNITENGIYAEDTSFSIEIIKDKKIKDKFVGARIKDVINFDIKKAFPNDQEIASILNINKDDVPALSLDFQFTINEISRFENAELNKEFFDKAFGKDKVKTVEEFEILVENEIKNNLTREEEFKFSLDVKEKTINKLEIELPVEFLKKWLFRINEGKVAKEDIDKDFEKFEKDLKWQLSKDKIIKENEIKVTEDEALDYAKKVTLMQFQQYGK</sequence>
<accession>X1IBV4</accession>
<evidence type="ECO:0000313" key="1">
    <source>
        <dbReference type="EMBL" id="GAH66760.1"/>
    </source>
</evidence>
<dbReference type="InterPro" id="IPR037041">
    <property type="entry name" value="Trigger_fac_C_sf"/>
</dbReference>
<dbReference type="EMBL" id="BARU01026782">
    <property type="protein sequence ID" value="GAH66760.1"/>
    <property type="molecule type" value="Genomic_DNA"/>
</dbReference>
<dbReference type="AlphaFoldDB" id="X1IBV4"/>